<dbReference type="AlphaFoldDB" id="A0A078AYW1"/>
<reference evidence="1 2" key="1">
    <citation type="submission" date="2014-06" db="EMBL/GenBank/DDBJ databases">
        <authorList>
            <person name="Swart Estienne"/>
        </authorList>
    </citation>
    <scope>NUCLEOTIDE SEQUENCE [LARGE SCALE GENOMIC DNA]</scope>
    <source>
        <strain evidence="1 2">130c</strain>
    </source>
</reference>
<dbReference type="InParanoid" id="A0A078AYW1"/>
<evidence type="ECO:0000313" key="1">
    <source>
        <dbReference type="EMBL" id="CDW87321.1"/>
    </source>
</evidence>
<gene>
    <name evidence="1" type="primary">Contig17828.g18950</name>
    <name evidence="1" type="ORF">STYLEM_16424</name>
</gene>
<dbReference type="Proteomes" id="UP000039865">
    <property type="component" value="Unassembled WGS sequence"/>
</dbReference>
<name>A0A078AYW1_STYLE</name>
<evidence type="ECO:0000313" key="2">
    <source>
        <dbReference type="Proteomes" id="UP000039865"/>
    </source>
</evidence>
<sequence>MIWLLKQTDTELWQLIQSSHKTTMTLQTVRQNIKNHGIDINDHLLEAVFSRKEIQLLKEDLQSIKDMIRQIKVKQSRSLILDQIYGHLVQSSPLVAMPQNHYKRTIMQKDFDQFLQVQGDMNYKKKLEILKRTQEYIRSGGSLEKAVEYINQKGISLDDELIDKVFDRKEQKLLKQASQQLSVSLSKQSSNEEIPDHSSRSLLISELYPSVKDYSSKSAQPTIQICQLFGILSDALYAQED</sequence>
<proteinExistence type="predicted"/>
<organism evidence="1 2">
    <name type="scientific">Stylonychia lemnae</name>
    <name type="common">Ciliate</name>
    <dbReference type="NCBI Taxonomy" id="5949"/>
    <lineage>
        <taxon>Eukaryota</taxon>
        <taxon>Sar</taxon>
        <taxon>Alveolata</taxon>
        <taxon>Ciliophora</taxon>
        <taxon>Intramacronucleata</taxon>
        <taxon>Spirotrichea</taxon>
        <taxon>Stichotrichia</taxon>
        <taxon>Sporadotrichida</taxon>
        <taxon>Oxytrichidae</taxon>
        <taxon>Stylonychinae</taxon>
        <taxon>Stylonychia</taxon>
    </lineage>
</organism>
<protein>
    <submittedName>
        <fullName evidence="1">Uncharacterized protein</fullName>
    </submittedName>
</protein>
<keyword evidence="2" id="KW-1185">Reference proteome</keyword>
<dbReference type="EMBL" id="CCKQ01015509">
    <property type="protein sequence ID" value="CDW87321.1"/>
    <property type="molecule type" value="Genomic_DNA"/>
</dbReference>
<accession>A0A078AYW1</accession>